<organism evidence="6 7">
    <name type="scientific">Caligus rogercresseyi</name>
    <name type="common">Sea louse</name>
    <dbReference type="NCBI Taxonomy" id="217165"/>
    <lineage>
        <taxon>Eukaryota</taxon>
        <taxon>Metazoa</taxon>
        <taxon>Ecdysozoa</taxon>
        <taxon>Arthropoda</taxon>
        <taxon>Crustacea</taxon>
        <taxon>Multicrustacea</taxon>
        <taxon>Hexanauplia</taxon>
        <taxon>Copepoda</taxon>
        <taxon>Siphonostomatoida</taxon>
        <taxon>Caligidae</taxon>
        <taxon>Caligus</taxon>
    </lineage>
</organism>
<dbReference type="Proteomes" id="UP000595437">
    <property type="component" value="Chromosome 12"/>
</dbReference>
<sequence>MKGPDRVLEAEAYTNSSPEGTVKLRSSPDSILPLSVPSMLKNAAESYPKSIAMAVKRSDSWVKWSYREYLEESRLTAEGFIALGLEPFHSVGILGFNAPEWSLSLLGAISAGGFGAGIYATNSPEAVQYVAMDCRVQILVVEDAKQLAKIGSIREQLPMLKAIIVYGYQEVFTPGENIYSWKEFMDFAKEAAK</sequence>
<evidence type="ECO:0000313" key="7">
    <source>
        <dbReference type="Proteomes" id="UP000595437"/>
    </source>
</evidence>
<dbReference type="GO" id="GO:0005783">
    <property type="term" value="C:endoplasmic reticulum"/>
    <property type="evidence" value="ECO:0007669"/>
    <property type="project" value="TreeGrafter"/>
</dbReference>
<feature type="non-terminal residue" evidence="6">
    <location>
        <position position="193"/>
    </location>
</feature>
<dbReference type="InterPro" id="IPR000873">
    <property type="entry name" value="AMP-dep_synth/lig_dom"/>
</dbReference>
<evidence type="ECO:0000259" key="5">
    <source>
        <dbReference type="Pfam" id="PF00501"/>
    </source>
</evidence>
<dbReference type="OrthoDB" id="3633556at2759"/>
<evidence type="ECO:0000256" key="1">
    <source>
        <dbReference type="ARBA" id="ARBA00022598"/>
    </source>
</evidence>
<dbReference type="InterPro" id="IPR042099">
    <property type="entry name" value="ANL_N_sf"/>
</dbReference>
<evidence type="ECO:0000256" key="4">
    <source>
        <dbReference type="ARBA" id="ARBA00026121"/>
    </source>
</evidence>
<gene>
    <name evidence="6" type="ORF">FKW44_017507</name>
</gene>
<dbReference type="EMBL" id="CP045901">
    <property type="protein sequence ID" value="QQP37289.1"/>
    <property type="molecule type" value="Genomic_DNA"/>
</dbReference>
<dbReference type="AlphaFoldDB" id="A0A7T8GT16"/>
<keyword evidence="3" id="KW-0443">Lipid metabolism</keyword>
<evidence type="ECO:0000256" key="2">
    <source>
        <dbReference type="ARBA" id="ARBA00022832"/>
    </source>
</evidence>
<protein>
    <recommendedName>
        <fullName evidence="4">long-chain-fatty-acid--CoA ligase</fullName>
        <ecNumber evidence="4">6.2.1.3</ecNumber>
    </recommendedName>
</protein>
<dbReference type="SUPFAM" id="SSF56801">
    <property type="entry name" value="Acetyl-CoA synthetase-like"/>
    <property type="match status" value="1"/>
</dbReference>
<dbReference type="PANTHER" id="PTHR43272:SF32">
    <property type="entry name" value="AMP-DEPENDENT SYNTHETASE_LIGASE DOMAIN-CONTAINING PROTEIN"/>
    <property type="match status" value="1"/>
</dbReference>
<keyword evidence="7" id="KW-1185">Reference proteome</keyword>
<keyword evidence="1" id="KW-0436">Ligase</keyword>
<keyword evidence="2" id="KW-0276">Fatty acid metabolism</keyword>
<name>A0A7T8GT16_CALRO</name>
<dbReference type="PANTHER" id="PTHR43272">
    <property type="entry name" value="LONG-CHAIN-FATTY-ACID--COA LIGASE"/>
    <property type="match status" value="1"/>
</dbReference>
<evidence type="ECO:0000256" key="3">
    <source>
        <dbReference type="ARBA" id="ARBA00023098"/>
    </source>
</evidence>
<proteinExistence type="predicted"/>
<reference evidence="7" key="1">
    <citation type="submission" date="2021-01" db="EMBL/GenBank/DDBJ databases">
        <title>Caligus Genome Assembly.</title>
        <authorList>
            <person name="Gallardo-Escarate C."/>
        </authorList>
    </citation>
    <scope>NUCLEOTIDE SEQUENCE [LARGE SCALE GENOMIC DNA]</scope>
</reference>
<evidence type="ECO:0000313" key="6">
    <source>
        <dbReference type="EMBL" id="QQP37289.1"/>
    </source>
</evidence>
<dbReference type="Pfam" id="PF00501">
    <property type="entry name" value="AMP-binding"/>
    <property type="match status" value="1"/>
</dbReference>
<dbReference type="GO" id="GO:0016020">
    <property type="term" value="C:membrane"/>
    <property type="evidence" value="ECO:0007669"/>
    <property type="project" value="TreeGrafter"/>
</dbReference>
<accession>A0A7T8GT16</accession>
<dbReference type="Gene3D" id="3.40.50.12780">
    <property type="entry name" value="N-terminal domain of ligase-like"/>
    <property type="match status" value="1"/>
</dbReference>
<dbReference type="EC" id="6.2.1.3" evidence="4"/>
<dbReference type="GO" id="GO:0004467">
    <property type="term" value="F:long-chain fatty acid-CoA ligase activity"/>
    <property type="evidence" value="ECO:0007669"/>
    <property type="project" value="UniProtKB-EC"/>
</dbReference>
<feature type="domain" description="AMP-dependent synthetase/ligase" evidence="5">
    <location>
        <begin position="41"/>
        <end position="170"/>
    </location>
</feature>